<dbReference type="SMART" id="SM00448">
    <property type="entry name" value="REC"/>
    <property type="match status" value="1"/>
</dbReference>
<keyword evidence="2" id="KW-0902">Two-component regulatory system</keyword>
<dbReference type="PANTHER" id="PTHR48111">
    <property type="entry name" value="REGULATOR OF RPOS"/>
    <property type="match status" value="1"/>
</dbReference>
<feature type="region of interest" description="Disordered" evidence="7">
    <location>
        <begin position="329"/>
        <end position="430"/>
    </location>
</feature>
<evidence type="ECO:0000313" key="10">
    <source>
        <dbReference type="Proteomes" id="UP001217485"/>
    </source>
</evidence>
<dbReference type="Gene3D" id="3.40.50.2300">
    <property type="match status" value="1"/>
</dbReference>
<dbReference type="EMBL" id="JAQNDK010000005">
    <property type="protein sequence ID" value="MDC0684668.1"/>
    <property type="molecule type" value="Genomic_DNA"/>
</dbReference>
<feature type="region of interest" description="Disordered" evidence="7">
    <location>
        <begin position="247"/>
        <end position="316"/>
    </location>
</feature>
<organism evidence="9 10">
    <name type="scientific">Sorangium atrum</name>
    <dbReference type="NCBI Taxonomy" id="2995308"/>
    <lineage>
        <taxon>Bacteria</taxon>
        <taxon>Pseudomonadati</taxon>
        <taxon>Myxococcota</taxon>
        <taxon>Polyangia</taxon>
        <taxon>Polyangiales</taxon>
        <taxon>Polyangiaceae</taxon>
        <taxon>Sorangium</taxon>
    </lineage>
</organism>
<name>A0ABT5CG96_9BACT</name>
<keyword evidence="10" id="KW-1185">Reference proteome</keyword>
<evidence type="ECO:0000256" key="5">
    <source>
        <dbReference type="ARBA" id="ARBA00023163"/>
    </source>
</evidence>
<gene>
    <name evidence="9" type="ORF">POL72_43535</name>
</gene>
<dbReference type="InterPro" id="IPR025497">
    <property type="entry name" value="PatA-like_N"/>
</dbReference>
<dbReference type="SUPFAM" id="SSF52172">
    <property type="entry name" value="CheY-like"/>
    <property type="match status" value="1"/>
</dbReference>
<reference evidence="9 10" key="1">
    <citation type="submission" date="2023-01" db="EMBL/GenBank/DDBJ databases">
        <title>Minimal conservation of predation-associated metabolite biosynthetic gene clusters underscores biosynthetic potential of Myxococcota including descriptions for ten novel species: Archangium lansinium sp. nov., Myxococcus landrumus sp. nov., Nannocystis bai.</title>
        <authorList>
            <person name="Ahearne A."/>
            <person name="Stevens C."/>
            <person name="Dowd S."/>
        </authorList>
    </citation>
    <scope>NUCLEOTIDE SEQUENCE [LARGE SCALE GENOMIC DNA]</scope>
    <source>
        <strain evidence="9 10">WIWO2</strain>
    </source>
</reference>
<protein>
    <submittedName>
        <fullName evidence="9">Response regulator</fullName>
    </submittedName>
</protein>
<evidence type="ECO:0000256" key="4">
    <source>
        <dbReference type="ARBA" id="ARBA00023125"/>
    </source>
</evidence>
<accession>A0ABT5CG96</accession>
<proteinExistence type="predicted"/>
<evidence type="ECO:0000259" key="8">
    <source>
        <dbReference type="PROSITE" id="PS50110"/>
    </source>
</evidence>
<sequence length="430" mass="46240">MPSGVVLVIEDEEYIADLLATAIREAGYEVIFCATAEAGLSTACTLEPECIVCDIGLPDHDGYWVARNVRTQPSRVSVTPFLFLSALDDQEARLEGFHVGADVYMTKPFRVGEVVAQIGALVQMASRLRLRRDSLMSIPASVDQTAIEGDLSQMSIATVLTVLEMERRSGVFEVSSKKRRAQLDIAEGCIVEGTVGGTRASALAALRTMLSWKVGRFAFVPGIRPLPAERTSIAAYLLEATRLEDESARVELPFPPSRRRPEPRSATTALGGPSSILDDVAPPSSRVVSEERLRRGPTPAPQRGSDPAVAISDGPPSLELNFEFELATPAAPPTLPSLARRTAKPSSQRGVRVEESEPPTLPRAGSRPPPSRPSSPGRERQSAVETGELSRGTLAPPETQPASHEGPPRATPIPPRPAPPRPPRPDSKKR</sequence>
<keyword evidence="3" id="KW-0805">Transcription regulation</keyword>
<keyword evidence="4" id="KW-0238">DNA-binding</keyword>
<dbReference type="Proteomes" id="UP001217485">
    <property type="component" value="Unassembled WGS sequence"/>
</dbReference>
<dbReference type="CDD" id="cd17574">
    <property type="entry name" value="REC_OmpR"/>
    <property type="match status" value="1"/>
</dbReference>
<keyword evidence="5" id="KW-0804">Transcription</keyword>
<feature type="domain" description="Response regulatory" evidence="8">
    <location>
        <begin position="5"/>
        <end position="122"/>
    </location>
</feature>
<dbReference type="RefSeq" id="WP_272102796.1">
    <property type="nucleotide sequence ID" value="NZ_JAQNDK010000005.1"/>
</dbReference>
<dbReference type="Pfam" id="PF00072">
    <property type="entry name" value="Response_reg"/>
    <property type="match status" value="1"/>
</dbReference>
<evidence type="ECO:0000313" key="9">
    <source>
        <dbReference type="EMBL" id="MDC0684668.1"/>
    </source>
</evidence>
<feature type="compositionally biased region" description="Pro residues" evidence="7">
    <location>
        <begin position="409"/>
        <end position="422"/>
    </location>
</feature>
<dbReference type="PANTHER" id="PTHR48111:SF1">
    <property type="entry name" value="TWO-COMPONENT RESPONSE REGULATOR ORR33"/>
    <property type="match status" value="1"/>
</dbReference>
<dbReference type="InterPro" id="IPR039420">
    <property type="entry name" value="WalR-like"/>
</dbReference>
<feature type="modified residue" description="4-aspartylphosphate" evidence="6">
    <location>
        <position position="54"/>
    </location>
</feature>
<dbReference type="InterPro" id="IPR001789">
    <property type="entry name" value="Sig_transdc_resp-reg_receiver"/>
</dbReference>
<keyword evidence="1 6" id="KW-0597">Phosphoprotein</keyword>
<evidence type="ECO:0000256" key="2">
    <source>
        <dbReference type="ARBA" id="ARBA00023012"/>
    </source>
</evidence>
<dbReference type="InterPro" id="IPR011006">
    <property type="entry name" value="CheY-like_superfamily"/>
</dbReference>
<dbReference type="Pfam" id="PF14332">
    <property type="entry name" value="DUF4388"/>
    <property type="match status" value="1"/>
</dbReference>
<dbReference type="PROSITE" id="PS50110">
    <property type="entry name" value="RESPONSE_REGULATORY"/>
    <property type="match status" value="1"/>
</dbReference>
<evidence type="ECO:0000256" key="1">
    <source>
        <dbReference type="ARBA" id="ARBA00022553"/>
    </source>
</evidence>
<evidence type="ECO:0000256" key="6">
    <source>
        <dbReference type="PROSITE-ProRule" id="PRU00169"/>
    </source>
</evidence>
<evidence type="ECO:0000256" key="7">
    <source>
        <dbReference type="SAM" id="MobiDB-lite"/>
    </source>
</evidence>
<comment type="caution">
    <text evidence="9">The sequence shown here is derived from an EMBL/GenBank/DDBJ whole genome shotgun (WGS) entry which is preliminary data.</text>
</comment>
<evidence type="ECO:0000256" key="3">
    <source>
        <dbReference type="ARBA" id="ARBA00023015"/>
    </source>
</evidence>